<evidence type="ECO:0000313" key="2">
    <source>
        <dbReference type="Proteomes" id="UP000177187"/>
    </source>
</evidence>
<accession>A0A1F5EWS5</accession>
<dbReference type="Proteomes" id="UP000177187">
    <property type="component" value="Unassembled WGS sequence"/>
</dbReference>
<dbReference type="PROSITE" id="PS51257">
    <property type="entry name" value="PROKAR_LIPOPROTEIN"/>
    <property type="match status" value="1"/>
</dbReference>
<comment type="caution">
    <text evidence="1">The sequence shown here is derived from an EMBL/GenBank/DDBJ whole genome shotgun (WGS) entry which is preliminary data.</text>
</comment>
<organism evidence="1 2">
    <name type="scientific">Candidatus Coatesbacteria bacterium RBG_13_66_14</name>
    <dbReference type="NCBI Taxonomy" id="1817816"/>
    <lineage>
        <taxon>Bacteria</taxon>
        <taxon>Candidatus Coatesiibacteriota</taxon>
    </lineage>
</organism>
<evidence type="ECO:0000313" key="1">
    <source>
        <dbReference type="EMBL" id="OGD71810.1"/>
    </source>
</evidence>
<dbReference type="EMBL" id="MFAF01000140">
    <property type="protein sequence ID" value="OGD71810.1"/>
    <property type="molecule type" value="Genomic_DNA"/>
</dbReference>
<sequence>MAARIIPLLFLLLVSCGGELTVQSYTDLLAARLEAASRGEDPDAVLRDAGVEKEEYERFELEVFSDPDLATRVLEAIQRDHPELVSPADEK</sequence>
<dbReference type="AlphaFoldDB" id="A0A1F5EWS5"/>
<name>A0A1F5EWS5_9BACT</name>
<protein>
    <recommendedName>
        <fullName evidence="3">DUF4296 domain-containing protein</fullName>
    </recommendedName>
</protein>
<dbReference type="STRING" id="1817816.A2Y64_03670"/>
<proteinExistence type="predicted"/>
<reference evidence="1 2" key="1">
    <citation type="journal article" date="2016" name="Nat. Commun.">
        <title>Thousands of microbial genomes shed light on interconnected biogeochemical processes in an aquifer system.</title>
        <authorList>
            <person name="Anantharaman K."/>
            <person name="Brown C.T."/>
            <person name="Hug L.A."/>
            <person name="Sharon I."/>
            <person name="Castelle C.J."/>
            <person name="Probst A.J."/>
            <person name="Thomas B.C."/>
            <person name="Singh A."/>
            <person name="Wilkins M.J."/>
            <person name="Karaoz U."/>
            <person name="Brodie E.L."/>
            <person name="Williams K.H."/>
            <person name="Hubbard S.S."/>
            <person name="Banfield J.F."/>
        </authorList>
    </citation>
    <scope>NUCLEOTIDE SEQUENCE [LARGE SCALE GENOMIC DNA]</scope>
</reference>
<evidence type="ECO:0008006" key="3">
    <source>
        <dbReference type="Google" id="ProtNLM"/>
    </source>
</evidence>
<gene>
    <name evidence="1" type="ORF">A2Y64_03670</name>
</gene>